<gene>
    <name evidence="2" type="ORF">GLOIN_2v1604037</name>
</gene>
<keyword evidence="1" id="KW-0812">Transmembrane</keyword>
<feature type="transmembrane region" description="Helical" evidence="1">
    <location>
        <begin position="7"/>
        <end position="25"/>
    </location>
</feature>
<evidence type="ECO:0000313" key="2">
    <source>
        <dbReference type="EMBL" id="POG71580.1"/>
    </source>
</evidence>
<dbReference type="Proteomes" id="UP000018888">
    <property type="component" value="Unassembled WGS sequence"/>
</dbReference>
<organism evidence="2 3">
    <name type="scientific">Rhizophagus irregularis (strain DAOM 181602 / DAOM 197198 / MUCL 43194)</name>
    <name type="common">Arbuscular mycorrhizal fungus</name>
    <name type="synonym">Glomus intraradices</name>
    <dbReference type="NCBI Taxonomy" id="747089"/>
    <lineage>
        <taxon>Eukaryota</taxon>
        <taxon>Fungi</taxon>
        <taxon>Fungi incertae sedis</taxon>
        <taxon>Mucoromycota</taxon>
        <taxon>Glomeromycotina</taxon>
        <taxon>Glomeromycetes</taxon>
        <taxon>Glomerales</taxon>
        <taxon>Glomeraceae</taxon>
        <taxon>Rhizophagus</taxon>
    </lineage>
</organism>
<feature type="non-terminal residue" evidence="2">
    <location>
        <position position="1"/>
    </location>
</feature>
<keyword evidence="3" id="KW-1185">Reference proteome</keyword>
<feature type="transmembrane region" description="Helical" evidence="1">
    <location>
        <begin position="31"/>
        <end position="49"/>
    </location>
</feature>
<evidence type="ECO:0000313" key="3">
    <source>
        <dbReference type="Proteomes" id="UP000018888"/>
    </source>
</evidence>
<keyword evidence="1" id="KW-1133">Transmembrane helix</keyword>
<dbReference type="EMBL" id="AUPC02000106">
    <property type="protein sequence ID" value="POG71580.1"/>
    <property type="molecule type" value="Genomic_DNA"/>
</dbReference>
<accession>A0A2P4Q1T2</accession>
<comment type="caution">
    <text evidence="2">The sequence shown here is derived from an EMBL/GenBank/DDBJ whole genome shotgun (WGS) entry which is preliminary data.</text>
</comment>
<protein>
    <submittedName>
        <fullName evidence="2">Uncharacterized protein</fullName>
    </submittedName>
</protein>
<reference evidence="2 3" key="1">
    <citation type="journal article" date="2013" name="Proc. Natl. Acad. Sci. U.S.A.">
        <title>Genome of an arbuscular mycorrhizal fungus provides insight into the oldest plant symbiosis.</title>
        <authorList>
            <person name="Tisserant E."/>
            <person name="Malbreil M."/>
            <person name="Kuo A."/>
            <person name="Kohler A."/>
            <person name="Symeonidi A."/>
            <person name="Balestrini R."/>
            <person name="Charron P."/>
            <person name="Duensing N."/>
            <person name="Frei Dit Frey N."/>
            <person name="Gianinazzi-Pearson V."/>
            <person name="Gilbert L.B."/>
            <person name="Handa Y."/>
            <person name="Herr J.R."/>
            <person name="Hijri M."/>
            <person name="Koul R."/>
            <person name="Kawaguchi M."/>
            <person name="Krajinski F."/>
            <person name="Lammers P.J."/>
            <person name="Masclaux F.G."/>
            <person name="Murat C."/>
            <person name="Morin E."/>
            <person name="Ndikumana S."/>
            <person name="Pagni M."/>
            <person name="Petitpierre D."/>
            <person name="Requena N."/>
            <person name="Rosikiewicz P."/>
            <person name="Riley R."/>
            <person name="Saito K."/>
            <person name="San Clemente H."/>
            <person name="Shapiro H."/>
            <person name="van Tuinen D."/>
            <person name="Becard G."/>
            <person name="Bonfante P."/>
            <person name="Paszkowski U."/>
            <person name="Shachar-Hill Y.Y."/>
            <person name="Tuskan G.A."/>
            <person name="Young P.W."/>
            <person name="Sanders I.R."/>
            <person name="Henrissat B."/>
            <person name="Rensing S.A."/>
            <person name="Grigoriev I.V."/>
            <person name="Corradi N."/>
            <person name="Roux C."/>
            <person name="Martin F."/>
        </authorList>
    </citation>
    <scope>NUCLEOTIDE SEQUENCE [LARGE SCALE GENOMIC DNA]</scope>
    <source>
        <strain evidence="2 3">DAOM 197198</strain>
    </source>
</reference>
<sequence length="55" mass="6727">TSFRHNFIFWVLIGFNQFFIFNFITCSRINNLTFVFIHFISFDNFIIYFDSLITS</sequence>
<reference evidence="2 3" key="2">
    <citation type="journal article" date="2018" name="New Phytol.">
        <title>High intraspecific genome diversity in the model arbuscular mycorrhizal symbiont Rhizophagus irregularis.</title>
        <authorList>
            <person name="Chen E.C.H."/>
            <person name="Morin E."/>
            <person name="Beaudet D."/>
            <person name="Noel J."/>
            <person name="Yildirir G."/>
            <person name="Ndikumana S."/>
            <person name="Charron P."/>
            <person name="St-Onge C."/>
            <person name="Giorgi J."/>
            <person name="Kruger M."/>
            <person name="Marton T."/>
            <person name="Ropars J."/>
            <person name="Grigoriev I.V."/>
            <person name="Hainaut M."/>
            <person name="Henrissat B."/>
            <person name="Roux C."/>
            <person name="Martin F."/>
            <person name="Corradi N."/>
        </authorList>
    </citation>
    <scope>NUCLEOTIDE SEQUENCE [LARGE SCALE GENOMIC DNA]</scope>
    <source>
        <strain evidence="2 3">DAOM 197198</strain>
    </source>
</reference>
<proteinExistence type="predicted"/>
<keyword evidence="1" id="KW-0472">Membrane</keyword>
<evidence type="ECO:0000256" key="1">
    <source>
        <dbReference type="SAM" id="Phobius"/>
    </source>
</evidence>
<name>A0A2P4Q1T2_RHIID</name>
<dbReference type="AlphaFoldDB" id="A0A2P4Q1T2"/>